<sequence length="234" mass="25276">MFRLSRAPSSNRRRPDILPRPLLHAASTPSTTHSHAPDRARAAVLPCHAAPLSSSPSSRMLICDALHEARTRKSLSHFLLLVLQPIPNLPHTCSFWSHLVPHRPVFCFLFPAALLRIPRPTSTSPLLPFGVQRKSTSAHLHPDSCWIGPKSNPSCPPSLCSARNPNQCTWYGHQDREGALRAASTCASPANTEAGPSVASEQSYTCVLARPCCVPHSSRARAKGGGIAAEQAKT</sequence>
<proteinExistence type="predicted"/>
<gene>
    <name evidence="2" type="ORF">IWX46DRAFT_617551</name>
</gene>
<dbReference type="EMBL" id="JBBPDW010000078">
    <property type="protein sequence ID" value="KAK7529310.1"/>
    <property type="molecule type" value="Genomic_DNA"/>
</dbReference>
<organism evidence="2 3">
    <name type="scientific">Phyllosticta citricarpa</name>
    <dbReference type="NCBI Taxonomy" id="55181"/>
    <lineage>
        <taxon>Eukaryota</taxon>
        <taxon>Fungi</taxon>
        <taxon>Dikarya</taxon>
        <taxon>Ascomycota</taxon>
        <taxon>Pezizomycotina</taxon>
        <taxon>Dothideomycetes</taxon>
        <taxon>Dothideomycetes incertae sedis</taxon>
        <taxon>Botryosphaeriales</taxon>
        <taxon>Phyllostictaceae</taxon>
        <taxon>Phyllosticta</taxon>
    </lineage>
</organism>
<dbReference type="Proteomes" id="UP001365128">
    <property type="component" value="Unassembled WGS sequence"/>
</dbReference>
<feature type="region of interest" description="Disordered" evidence="1">
    <location>
        <begin position="1"/>
        <end position="39"/>
    </location>
</feature>
<evidence type="ECO:0000313" key="2">
    <source>
        <dbReference type="EMBL" id="KAK7529310.1"/>
    </source>
</evidence>
<protein>
    <submittedName>
        <fullName evidence="2">Uncharacterized protein</fullName>
    </submittedName>
</protein>
<name>A0ABR1L3Q7_9PEZI</name>
<comment type="caution">
    <text evidence="2">The sequence shown here is derived from an EMBL/GenBank/DDBJ whole genome shotgun (WGS) entry which is preliminary data.</text>
</comment>
<accession>A0ABR1L3Q7</accession>
<evidence type="ECO:0000313" key="3">
    <source>
        <dbReference type="Proteomes" id="UP001365128"/>
    </source>
</evidence>
<reference evidence="2 3" key="1">
    <citation type="submission" date="2024-04" db="EMBL/GenBank/DDBJ databases">
        <title>Phyllosticta paracitricarpa is synonymous to the EU quarantine fungus P. citricarpa based on phylogenomic analyses.</title>
        <authorList>
            <consortium name="Lawrence Berkeley National Laboratory"/>
            <person name="Van Ingen-Buijs V.A."/>
            <person name="Van Westerhoven A.C."/>
            <person name="Haridas S."/>
            <person name="Skiadas P."/>
            <person name="Martin F."/>
            <person name="Groenewald J.Z."/>
            <person name="Crous P.W."/>
            <person name="Seidl M.F."/>
        </authorList>
    </citation>
    <scope>NUCLEOTIDE SEQUENCE [LARGE SCALE GENOMIC DNA]</scope>
    <source>
        <strain evidence="2 3">CBS 122670</strain>
    </source>
</reference>
<keyword evidence="3" id="KW-1185">Reference proteome</keyword>
<evidence type="ECO:0000256" key="1">
    <source>
        <dbReference type="SAM" id="MobiDB-lite"/>
    </source>
</evidence>